<accession>A0A6L6GHS7</accession>
<reference evidence="2 6" key="4">
    <citation type="journal article" date="2024" name="Syst. Appl. Microbiol.">
        <title>Evidence for the occurrence of Acinetobacter faecalis in cattle feces and its emended description.</title>
        <authorList>
            <person name="Kyselkova M."/>
            <person name="Xanthopoulou K."/>
            <person name="Shestivska V."/>
            <person name="Spanelova P."/>
            <person name="Maixnerova M."/>
            <person name="Higgins P.G."/>
            <person name="Nemec A."/>
        </authorList>
    </citation>
    <scope>NUCLEOTIDE SEQUENCE [LARGE SCALE GENOMIC DNA]</scope>
    <source>
        <strain evidence="2 6">ANC 7225</strain>
    </source>
</reference>
<evidence type="ECO:0000313" key="2">
    <source>
        <dbReference type="EMBL" id="MDY6550616.1"/>
    </source>
</evidence>
<comment type="caution">
    <text evidence="3">The sequence shown here is derived from an EMBL/GenBank/DDBJ whole genome shotgun (WGS) entry which is preliminary data.</text>
</comment>
<protein>
    <recommendedName>
        <fullName evidence="7">Transposase</fullName>
    </recommendedName>
</protein>
<evidence type="ECO:0000313" key="4">
    <source>
        <dbReference type="Proteomes" id="UP000473854"/>
    </source>
</evidence>
<dbReference type="RefSeq" id="WP_154773507.1">
    <property type="nucleotide sequence ID" value="NZ_JAXHPE010000036.1"/>
</dbReference>
<sequence>MSNSNQLVAKAINGSEIVVSLVPSKKMQNTREGFIWVNVGLNILLDSGREIELNQDRRSFYTALNQMYYLPHRV</sequence>
<reference evidence="1 5" key="2">
    <citation type="submission" date="2023-11" db="EMBL/GenBank/DDBJ databases">
        <title>The common occurrence of Acinetobacte faecalis in cattle feces and its emended description.</title>
        <authorList>
            <person name="Kyselkova M."/>
            <person name="Xanthopoulou K."/>
            <person name="Shestivska V."/>
            <person name="Spanelova P."/>
            <person name="Maixnerova M."/>
            <person name="Higgins P.G."/>
            <person name="Nemec A."/>
        </authorList>
    </citation>
    <scope>NUCLEOTIDE SEQUENCE [LARGE SCALE GENOMIC DNA]</scope>
    <source>
        <strain evidence="1 5">ANC 7483</strain>
    </source>
</reference>
<reference evidence="3 4" key="1">
    <citation type="submission" date="2019-11" db="EMBL/GenBank/DDBJ databases">
        <authorList>
            <person name="An D."/>
        </authorList>
    </citation>
    <scope>NUCLEOTIDE SEQUENCE [LARGE SCALE GENOMIC DNA]</scope>
    <source>
        <strain evidence="3 4">YIM 103518</strain>
    </source>
</reference>
<dbReference type="EMBL" id="JAXHPL010000062">
    <property type="protein sequence ID" value="MDY6487585.1"/>
    <property type="molecule type" value="Genomic_DNA"/>
</dbReference>
<name>A0A6L6GHS7_9GAMM</name>
<keyword evidence="6" id="KW-1185">Reference proteome</keyword>
<dbReference type="Proteomes" id="UP001284094">
    <property type="component" value="Unassembled WGS sequence"/>
</dbReference>
<gene>
    <name evidence="3" type="ORF">GIX10_11045</name>
    <name evidence="2" type="ORF">SKM48_07595</name>
    <name evidence="1" type="ORF">SKM51_10350</name>
</gene>
<dbReference type="GeneID" id="86887946"/>
<dbReference type="Proteomes" id="UP001278995">
    <property type="component" value="Unassembled WGS sequence"/>
</dbReference>
<dbReference type="EMBL" id="WLYL01000040">
    <property type="protein sequence ID" value="MTD11956.1"/>
    <property type="molecule type" value="Genomic_DNA"/>
</dbReference>
<dbReference type="EMBL" id="JAXHPO010000029">
    <property type="protein sequence ID" value="MDY6550616.1"/>
    <property type="molecule type" value="Genomic_DNA"/>
</dbReference>
<dbReference type="Proteomes" id="UP000473854">
    <property type="component" value="Unassembled WGS sequence"/>
</dbReference>
<reference evidence="2" key="3">
    <citation type="submission" date="2023-11" db="EMBL/GenBank/DDBJ databases">
        <authorList>
            <person name="Kyselkova M."/>
            <person name="Xanthopoulou K."/>
            <person name="Shestivska V."/>
            <person name="Spanelova P."/>
            <person name="Maixnerova M."/>
            <person name="Higgins P.G."/>
            <person name="Nemec A."/>
        </authorList>
    </citation>
    <scope>NUCLEOTIDE SEQUENCE</scope>
    <source>
        <strain evidence="2">ANC 7225</strain>
    </source>
</reference>
<organism evidence="3 4">
    <name type="scientific">Acinetobacter faecalis</name>
    <dbReference type="NCBI Taxonomy" id="2665161"/>
    <lineage>
        <taxon>Bacteria</taxon>
        <taxon>Pseudomonadati</taxon>
        <taxon>Pseudomonadota</taxon>
        <taxon>Gammaproteobacteria</taxon>
        <taxon>Moraxellales</taxon>
        <taxon>Moraxellaceae</taxon>
        <taxon>Acinetobacter</taxon>
    </lineage>
</organism>
<evidence type="ECO:0000313" key="1">
    <source>
        <dbReference type="EMBL" id="MDY6487585.1"/>
    </source>
</evidence>
<evidence type="ECO:0000313" key="3">
    <source>
        <dbReference type="EMBL" id="MTD11956.1"/>
    </source>
</evidence>
<proteinExistence type="predicted"/>
<evidence type="ECO:0000313" key="6">
    <source>
        <dbReference type="Proteomes" id="UP001284094"/>
    </source>
</evidence>
<evidence type="ECO:0000313" key="5">
    <source>
        <dbReference type="Proteomes" id="UP001278995"/>
    </source>
</evidence>
<dbReference type="AlphaFoldDB" id="A0A6L6GHS7"/>
<evidence type="ECO:0008006" key="7">
    <source>
        <dbReference type="Google" id="ProtNLM"/>
    </source>
</evidence>